<dbReference type="AlphaFoldDB" id="A0A0D9X1W0"/>
<dbReference type="HOGENOM" id="CLU_1589119_0_0_1"/>
<keyword evidence="2" id="KW-1185">Reference proteome</keyword>
<reference evidence="1" key="3">
    <citation type="submission" date="2015-04" db="UniProtKB">
        <authorList>
            <consortium name="EnsemblPlants"/>
        </authorList>
    </citation>
    <scope>IDENTIFICATION</scope>
</reference>
<dbReference type="eggNOG" id="ENOG502S5P8">
    <property type="taxonomic scope" value="Eukaryota"/>
</dbReference>
<reference evidence="2" key="2">
    <citation type="submission" date="2013-12" db="EMBL/GenBank/DDBJ databases">
        <authorList>
            <person name="Yu Y."/>
            <person name="Lee S."/>
            <person name="de Baynast K."/>
            <person name="Wissotski M."/>
            <person name="Liu L."/>
            <person name="Talag J."/>
            <person name="Goicoechea J."/>
            <person name="Angelova A."/>
            <person name="Jetty R."/>
            <person name="Kudrna D."/>
            <person name="Golser W."/>
            <person name="Rivera L."/>
            <person name="Zhang J."/>
            <person name="Wing R."/>
        </authorList>
    </citation>
    <scope>NUCLEOTIDE SEQUENCE</scope>
</reference>
<organism evidence="1 2">
    <name type="scientific">Leersia perrieri</name>
    <dbReference type="NCBI Taxonomy" id="77586"/>
    <lineage>
        <taxon>Eukaryota</taxon>
        <taxon>Viridiplantae</taxon>
        <taxon>Streptophyta</taxon>
        <taxon>Embryophyta</taxon>
        <taxon>Tracheophyta</taxon>
        <taxon>Spermatophyta</taxon>
        <taxon>Magnoliopsida</taxon>
        <taxon>Liliopsida</taxon>
        <taxon>Poales</taxon>
        <taxon>Poaceae</taxon>
        <taxon>BOP clade</taxon>
        <taxon>Oryzoideae</taxon>
        <taxon>Oryzeae</taxon>
        <taxon>Oryzinae</taxon>
        <taxon>Leersia</taxon>
    </lineage>
</organism>
<dbReference type="PANTHER" id="PTHR35123:SF7">
    <property type="entry name" value="OS07G0633900 PROTEIN"/>
    <property type="match status" value="1"/>
</dbReference>
<evidence type="ECO:0000313" key="2">
    <source>
        <dbReference type="Proteomes" id="UP000032180"/>
    </source>
</evidence>
<dbReference type="Proteomes" id="UP000032180">
    <property type="component" value="Chromosome 7"/>
</dbReference>
<dbReference type="EnsemblPlants" id="LPERR07G20340.1">
    <property type="protein sequence ID" value="LPERR07G20340.1"/>
    <property type="gene ID" value="LPERR07G20340"/>
</dbReference>
<protein>
    <submittedName>
        <fullName evidence="1">Uncharacterized protein</fullName>
    </submittedName>
</protein>
<evidence type="ECO:0000313" key="1">
    <source>
        <dbReference type="EnsemblPlants" id="LPERR07G20340.1"/>
    </source>
</evidence>
<accession>A0A0D9X1W0</accession>
<dbReference type="PANTHER" id="PTHR35123">
    <property type="entry name" value="OS07G0633900 PROTEIN-RELATED"/>
    <property type="match status" value="1"/>
</dbReference>
<sequence>MGLEVLMARNQQRPRWRYQRLVGDGVDDSSPSPAPAAGLCKVRRQLRLRRRRAAPMMVLRKRRKVIRLMRLVFLLPAARRVAALLAEVVRRLAAAAAAVDECPTIVFSSQWGLPVLSHSSSSGGRNAKLRAFYLDRNLSSSSAAAAASPC</sequence>
<name>A0A0D9X1W0_9ORYZ</name>
<reference evidence="1 2" key="1">
    <citation type="submission" date="2012-08" db="EMBL/GenBank/DDBJ databases">
        <title>Oryza genome evolution.</title>
        <authorList>
            <person name="Wing R.A."/>
        </authorList>
    </citation>
    <scope>NUCLEOTIDE SEQUENCE</scope>
</reference>
<proteinExistence type="predicted"/>
<dbReference type="Gramene" id="LPERR07G20340.1">
    <property type="protein sequence ID" value="LPERR07G20340.1"/>
    <property type="gene ID" value="LPERR07G20340"/>
</dbReference>